<reference evidence="1" key="1">
    <citation type="journal article" date="2013" name="Nat. Commun.">
        <title>Whole-genome sequencing of Oryza brachyantha reveals mechanisms underlying Oryza genome evolution.</title>
        <authorList>
            <person name="Chen J."/>
            <person name="Huang Q."/>
            <person name="Gao D."/>
            <person name="Wang J."/>
            <person name="Lang Y."/>
            <person name="Liu T."/>
            <person name="Li B."/>
            <person name="Bai Z."/>
            <person name="Luis Goicoechea J."/>
            <person name="Liang C."/>
            <person name="Chen C."/>
            <person name="Zhang W."/>
            <person name="Sun S."/>
            <person name="Liao Y."/>
            <person name="Zhang X."/>
            <person name="Yang L."/>
            <person name="Song C."/>
            <person name="Wang M."/>
            <person name="Shi J."/>
            <person name="Liu G."/>
            <person name="Liu J."/>
            <person name="Zhou H."/>
            <person name="Zhou W."/>
            <person name="Yu Q."/>
            <person name="An N."/>
            <person name="Chen Y."/>
            <person name="Cai Q."/>
            <person name="Wang B."/>
            <person name="Liu B."/>
            <person name="Min J."/>
            <person name="Huang Y."/>
            <person name="Wu H."/>
            <person name="Li Z."/>
            <person name="Zhang Y."/>
            <person name="Yin Y."/>
            <person name="Song W."/>
            <person name="Jiang J."/>
            <person name="Jackson S.A."/>
            <person name="Wing R.A."/>
            <person name="Wang J."/>
            <person name="Chen M."/>
        </authorList>
    </citation>
    <scope>NUCLEOTIDE SEQUENCE [LARGE SCALE GENOMIC DNA]</scope>
    <source>
        <strain evidence="1">cv. IRGC 101232</strain>
    </source>
</reference>
<proteinExistence type="predicted"/>
<evidence type="ECO:0000313" key="2">
    <source>
        <dbReference type="Proteomes" id="UP000006038"/>
    </source>
</evidence>
<accession>J3LLZ4</accession>
<reference evidence="1" key="2">
    <citation type="submission" date="2013-04" db="UniProtKB">
        <authorList>
            <consortium name="EnsemblPlants"/>
        </authorList>
    </citation>
    <scope>IDENTIFICATION</scope>
</reference>
<protein>
    <submittedName>
        <fullName evidence="1">Uncharacterized protein</fullName>
    </submittedName>
</protein>
<keyword evidence="2" id="KW-1185">Reference proteome</keyword>
<dbReference type="AlphaFoldDB" id="J3LLZ4"/>
<dbReference type="Proteomes" id="UP000006038">
    <property type="component" value="Chromosome 3"/>
</dbReference>
<name>J3LLZ4_ORYBR</name>
<dbReference type="EnsemblPlants" id="OB03G20700.1">
    <property type="protein sequence ID" value="OB03G20700.1"/>
    <property type="gene ID" value="OB03G20700"/>
</dbReference>
<sequence length="105" mass="11981">EEADAAFAENIGDFLPWILQSIVVKGIIKQKFNAPHFDILNYLGTTLLIRTMGRNFQVRRQGINVIVCIRLSEFSLPNHYLAAFPELTGLYELSGDFWLLNLQLV</sequence>
<organism evidence="1">
    <name type="scientific">Oryza brachyantha</name>
    <name type="common">malo sina</name>
    <dbReference type="NCBI Taxonomy" id="4533"/>
    <lineage>
        <taxon>Eukaryota</taxon>
        <taxon>Viridiplantae</taxon>
        <taxon>Streptophyta</taxon>
        <taxon>Embryophyta</taxon>
        <taxon>Tracheophyta</taxon>
        <taxon>Spermatophyta</taxon>
        <taxon>Magnoliopsida</taxon>
        <taxon>Liliopsida</taxon>
        <taxon>Poales</taxon>
        <taxon>Poaceae</taxon>
        <taxon>BOP clade</taxon>
        <taxon>Oryzoideae</taxon>
        <taxon>Oryzeae</taxon>
        <taxon>Oryzinae</taxon>
        <taxon>Oryza</taxon>
    </lineage>
</organism>
<dbReference type="HOGENOM" id="CLU_2243438_0_0_1"/>
<dbReference type="Gramene" id="OB03G20700.1">
    <property type="protein sequence ID" value="OB03G20700.1"/>
    <property type="gene ID" value="OB03G20700"/>
</dbReference>
<evidence type="ECO:0000313" key="1">
    <source>
        <dbReference type="EnsemblPlants" id="OB03G20700.1"/>
    </source>
</evidence>